<evidence type="ECO:0000313" key="1">
    <source>
        <dbReference type="EMBL" id="GGG64648.1"/>
    </source>
</evidence>
<reference evidence="1" key="1">
    <citation type="journal article" date="2014" name="Int. J. Syst. Evol. Microbiol.">
        <title>Complete genome sequence of Corynebacterium casei LMG S-19264T (=DSM 44701T), isolated from a smear-ripened cheese.</title>
        <authorList>
            <consortium name="US DOE Joint Genome Institute (JGI-PGF)"/>
            <person name="Walter F."/>
            <person name="Albersmeier A."/>
            <person name="Kalinowski J."/>
            <person name="Ruckert C."/>
        </authorList>
    </citation>
    <scope>NUCLEOTIDE SEQUENCE</scope>
    <source>
        <strain evidence="1">CGMCC 1.12187</strain>
    </source>
</reference>
<comment type="caution">
    <text evidence="1">The sequence shown here is derived from an EMBL/GenBank/DDBJ whole genome shotgun (WGS) entry which is preliminary data.</text>
</comment>
<protein>
    <submittedName>
        <fullName evidence="1">Uncharacterized protein</fullName>
    </submittedName>
</protein>
<keyword evidence="2" id="KW-1185">Reference proteome</keyword>
<name>A0A917H1K8_9MICC</name>
<gene>
    <name evidence="1" type="ORF">GCM10011374_30410</name>
</gene>
<dbReference type="RefSeq" id="WP_188538712.1">
    <property type="nucleotide sequence ID" value="NZ_BMEQ01000019.1"/>
</dbReference>
<dbReference type="AlphaFoldDB" id="A0A917H1K8"/>
<accession>A0A917H1K8</accession>
<dbReference type="EMBL" id="BMEQ01000019">
    <property type="protein sequence ID" value="GGG64648.1"/>
    <property type="molecule type" value="Genomic_DNA"/>
</dbReference>
<proteinExistence type="predicted"/>
<dbReference type="Proteomes" id="UP000638848">
    <property type="component" value="Unassembled WGS sequence"/>
</dbReference>
<organism evidence="1 2">
    <name type="scientific">Kocuria dechangensis</name>
    <dbReference type="NCBI Taxonomy" id="1176249"/>
    <lineage>
        <taxon>Bacteria</taxon>
        <taxon>Bacillati</taxon>
        <taxon>Actinomycetota</taxon>
        <taxon>Actinomycetes</taxon>
        <taxon>Micrococcales</taxon>
        <taxon>Micrococcaceae</taxon>
        <taxon>Kocuria</taxon>
    </lineage>
</organism>
<reference evidence="1" key="2">
    <citation type="submission" date="2020-09" db="EMBL/GenBank/DDBJ databases">
        <authorList>
            <person name="Sun Q."/>
            <person name="Zhou Y."/>
        </authorList>
    </citation>
    <scope>NUCLEOTIDE SEQUENCE</scope>
    <source>
        <strain evidence="1">CGMCC 1.12187</strain>
    </source>
</reference>
<evidence type="ECO:0000313" key="2">
    <source>
        <dbReference type="Proteomes" id="UP000638848"/>
    </source>
</evidence>
<sequence>MTAIAERPTHAAHTARFTPRAAAVHALSASLTAAGLDPVGVNLEAVATQWHRDHGTYDRLGNLPKERLARIARTHPSGFRETLSPWDVAAILRG</sequence>